<dbReference type="OrthoDB" id="9788394at2"/>
<organism evidence="4 5">
    <name type="scientific">Sphingobium baderi</name>
    <dbReference type="NCBI Taxonomy" id="1332080"/>
    <lineage>
        <taxon>Bacteria</taxon>
        <taxon>Pseudomonadati</taxon>
        <taxon>Pseudomonadota</taxon>
        <taxon>Alphaproteobacteria</taxon>
        <taxon>Sphingomonadales</taxon>
        <taxon>Sphingomonadaceae</taxon>
        <taxon>Sphingobium</taxon>
    </lineage>
</organism>
<evidence type="ECO:0000259" key="3">
    <source>
        <dbReference type="Pfam" id="PF12804"/>
    </source>
</evidence>
<keyword evidence="1" id="KW-0808">Transferase</keyword>
<dbReference type="InterPro" id="IPR029044">
    <property type="entry name" value="Nucleotide-diphossugar_trans"/>
</dbReference>
<reference evidence="4 5" key="1">
    <citation type="submission" date="2015-11" db="EMBL/GenBank/DDBJ databases">
        <title>A Two-component Flavoprotein Monooxygenase System MeaXY Responsible for para-Hydroxylation of 2-Methyl-6-ethylaniline and 2,6-Diethylaniline in Sphingobium baderi DE-13.</title>
        <authorList>
            <person name="Cheng M."/>
            <person name="Meng Q."/>
            <person name="Yang Y."/>
            <person name="Chu C."/>
            <person name="Yan X."/>
            <person name="He J."/>
            <person name="Li S."/>
        </authorList>
    </citation>
    <scope>NUCLEOTIDE SEQUENCE [LARGE SCALE GENOMIC DNA]</scope>
    <source>
        <strain evidence="4 5">DE-13</strain>
    </source>
</reference>
<dbReference type="PANTHER" id="PTHR19136:SF81">
    <property type="entry name" value="MOLYBDENUM COFACTOR GUANYLYLTRANSFERASE"/>
    <property type="match status" value="1"/>
</dbReference>
<evidence type="ECO:0000256" key="1">
    <source>
        <dbReference type="ARBA" id="ARBA00022679"/>
    </source>
</evidence>
<evidence type="ECO:0000313" key="5">
    <source>
        <dbReference type="Proteomes" id="UP000056968"/>
    </source>
</evidence>
<dbReference type="GO" id="GO:0016779">
    <property type="term" value="F:nucleotidyltransferase activity"/>
    <property type="evidence" value="ECO:0007669"/>
    <property type="project" value="TreeGrafter"/>
</dbReference>
<dbReference type="SUPFAM" id="SSF53448">
    <property type="entry name" value="Nucleotide-diphospho-sugar transferases"/>
    <property type="match status" value="1"/>
</dbReference>
<dbReference type="Pfam" id="PF12804">
    <property type="entry name" value="NTP_transf_3"/>
    <property type="match status" value="1"/>
</dbReference>
<dbReference type="RefSeq" id="WP_062066111.1">
    <property type="nucleotide sequence ID" value="NZ_CP013264.1"/>
</dbReference>
<dbReference type="InterPro" id="IPR025877">
    <property type="entry name" value="MobA-like_NTP_Trfase"/>
</dbReference>
<evidence type="ECO:0000313" key="4">
    <source>
        <dbReference type="EMBL" id="ALR21507.1"/>
    </source>
</evidence>
<protein>
    <recommendedName>
        <fullName evidence="3">MobA-like NTP transferase domain-containing protein</fullName>
    </recommendedName>
</protein>
<sequence>MKGGVLGVVLAGGLSSRFGTDKAEALYRGRSLLDWSMGNLADFVDSVMISGRMHPVYGGVEDRPQAGLGPLGGLAGAMAVARERGFAHVLSMPCDTPDMPRALLVELCAKERAAYATGCPVIGLWPSVLAGELEEYLLRTGNRSVRHWAESIGACPVGIGLTIANVNYTGDLERLTKAKPR</sequence>
<dbReference type="EMBL" id="CP013264">
    <property type="protein sequence ID" value="ALR21507.1"/>
    <property type="molecule type" value="Genomic_DNA"/>
</dbReference>
<dbReference type="Proteomes" id="UP000056968">
    <property type="component" value="Chromosome"/>
</dbReference>
<dbReference type="Gene3D" id="3.90.550.10">
    <property type="entry name" value="Spore Coat Polysaccharide Biosynthesis Protein SpsA, Chain A"/>
    <property type="match status" value="1"/>
</dbReference>
<proteinExistence type="predicted"/>
<feature type="domain" description="MobA-like NTP transferase" evidence="3">
    <location>
        <begin position="7"/>
        <end position="147"/>
    </location>
</feature>
<dbReference type="AlphaFoldDB" id="A0A0S3F1L6"/>
<name>A0A0S3F1L6_9SPHN</name>
<keyword evidence="5" id="KW-1185">Reference proteome</keyword>
<dbReference type="STRING" id="1332080.ATN00_15620"/>
<keyword evidence="2" id="KW-0460">Magnesium</keyword>
<gene>
    <name evidence="4" type="ORF">ATN00_15620</name>
</gene>
<evidence type="ECO:0000256" key="2">
    <source>
        <dbReference type="ARBA" id="ARBA00022842"/>
    </source>
</evidence>
<accession>A0A0S3F1L6</accession>
<dbReference type="KEGG" id="sbd:ATN00_15620"/>
<dbReference type="PANTHER" id="PTHR19136">
    <property type="entry name" value="MOLYBDENUM COFACTOR GUANYLYLTRANSFERASE"/>
    <property type="match status" value="1"/>
</dbReference>